<keyword evidence="6 10" id="KW-0067">ATP-binding</keyword>
<evidence type="ECO:0000256" key="6">
    <source>
        <dbReference type="ARBA" id="ARBA00022840"/>
    </source>
</evidence>
<evidence type="ECO:0000256" key="5">
    <source>
        <dbReference type="ARBA" id="ARBA00022741"/>
    </source>
</evidence>
<gene>
    <name evidence="10" type="ORF">H8R92_00415</name>
</gene>
<dbReference type="GO" id="GO:0015424">
    <property type="term" value="F:ABC-type amino acid transporter activity"/>
    <property type="evidence" value="ECO:0007669"/>
    <property type="project" value="InterPro"/>
</dbReference>
<dbReference type="InterPro" id="IPR003439">
    <property type="entry name" value="ABC_transporter-like_ATP-bd"/>
</dbReference>
<dbReference type="AlphaFoldDB" id="A0A8I0A4D5"/>
<dbReference type="PROSITE" id="PS50893">
    <property type="entry name" value="ABC_TRANSPORTER_2"/>
    <property type="match status" value="1"/>
</dbReference>
<dbReference type="GO" id="GO:0005886">
    <property type="term" value="C:plasma membrane"/>
    <property type="evidence" value="ECO:0007669"/>
    <property type="project" value="UniProtKB-SubCell"/>
</dbReference>
<keyword evidence="5" id="KW-0547">Nucleotide-binding</keyword>
<dbReference type="PANTHER" id="PTHR43166:SF9">
    <property type="entry name" value="GLUTAMATE_ASPARTATE IMPORT ATP-BINDING PROTEIN GLTL"/>
    <property type="match status" value="1"/>
</dbReference>
<dbReference type="GO" id="GO:0016887">
    <property type="term" value="F:ATP hydrolysis activity"/>
    <property type="evidence" value="ECO:0007669"/>
    <property type="project" value="InterPro"/>
</dbReference>
<dbReference type="InterPro" id="IPR017871">
    <property type="entry name" value="ABC_transporter-like_CS"/>
</dbReference>
<evidence type="ECO:0000256" key="8">
    <source>
        <dbReference type="ARBA" id="ARBA00023136"/>
    </source>
</evidence>
<dbReference type="RefSeq" id="WP_022212242.1">
    <property type="nucleotide sequence ID" value="NZ_JACOOQ010000001.1"/>
</dbReference>
<evidence type="ECO:0000256" key="7">
    <source>
        <dbReference type="ARBA" id="ARBA00022970"/>
    </source>
</evidence>
<dbReference type="Pfam" id="PF00005">
    <property type="entry name" value="ABC_tran"/>
    <property type="match status" value="1"/>
</dbReference>
<keyword evidence="7" id="KW-0029">Amino-acid transport</keyword>
<dbReference type="SUPFAM" id="SSF52540">
    <property type="entry name" value="P-loop containing nucleoside triphosphate hydrolases"/>
    <property type="match status" value="1"/>
</dbReference>
<comment type="caution">
    <text evidence="10">The sequence shown here is derived from an EMBL/GenBank/DDBJ whole genome shotgun (WGS) entry which is preliminary data.</text>
</comment>
<dbReference type="InterPro" id="IPR003593">
    <property type="entry name" value="AAA+_ATPase"/>
</dbReference>
<comment type="similarity">
    <text evidence="2">Belongs to the ABC transporter superfamily.</text>
</comment>
<evidence type="ECO:0000259" key="9">
    <source>
        <dbReference type="PROSITE" id="PS50893"/>
    </source>
</evidence>
<dbReference type="EMBL" id="JACOOQ010000001">
    <property type="protein sequence ID" value="MBC5638910.1"/>
    <property type="molecule type" value="Genomic_DNA"/>
</dbReference>
<sequence>MIYVNNLEKSFGKNKVLKGVNEHIKKGEVVVVIGPSGSGKSTFLRCLNLLEEPTGGEIIFEGKNITDKKVNINKLREKMGMVFQQFNLFPHKTVLENITIAPIKVKKMKKSDAEAKAIRLLEKVGLENKKDAYPAQLSGGQKQRIAIARALAMEPDVMLFDEPTSALDPEMVGEVLNVMKNLASEGMTMVVVTHEMGFAKEVGDRIVFMDGGNILESEKPQEFFENPKNERTKEFLSKVL</sequence>
<dbReference type="FunFam" id="3.40.50.300:FF:000020">
    <property type="entry name" value="Amino acid ABC transporter ATP-binding component"/>
    <property type="match status" value="1"/>
</dbReference>
<dbReference type="PANTHER" id="PTHR43166">
    <property type="entry name" value="AMINO ACID IMPORT ATP-BINDING PROTEIN"/>
    <property type="match status" value="1"/>
</dbReference>
<reference evidence="10" key="1">
    <citation type="submission" date="2020-08" db="EMBL/GenBank/DDBJ databases">
        <title>Genome public.</title>
        <authorList>
            <person name="Liu C."/>
            <person name="Sun Q."/>
        </authorList>
    </citation>
    <scope>NUCLEOTIDE SEQUENCE</scope>
    <source>
        <strain evidence="10">NSJ-42</strain>
    </source>
</reference>
<dbReference type="GO" id="GO:0005524">
    <property type="term" value="F:ATP binding"/>
    <property type="evidence" value="ECO:0007669"/>
    <property type="project" value="UniProtKB-KW"/>
</dbReference>
<feature type="domain" description="ABC transporter" evidence="9">
    <location>
        <begin position="2"/>
        <end position="236"/>
    </location>
</feature>
<dbReference type="PROSITE" id="PS00211">
    <property type="entry name" value="ABC_TRANSPORTER_1"/>
    <property type="match status" value="1"/>
</dbReference>
<dbReference type="CDD" id="cd03262">
    <property type="entry name" value="ABC_HisP_GlnQ"/>
    <property type="match status" value="1"/>
</dbReference>
<keyword evidence="11" id="KW-1185">Reference proteome</keyword>
<evidence type="ECO:0000256" key="3">
    <source>
        <dbReference type="ARBA" id="ARBA00022448"/>
    </source>
</evidence>
<dbReference type="InterPro" id="IPR030679">
    <property type="entry name" value="ABC_ATPase_HisP-typ"/>
</dbReference>
<dbReference type="InterPro" id="IPR050086">
    <property type="entry name" value="MetN_ABC_transporter-like"/>
</dbReference>
<accession>A0A8I0A4D5</accession>
<keyword evidence="3" id="KW-0813">Transport</keyword>
<name>A0A8I0A4D5_9CLOT</name>
<comment type="subcellular location">
    <subcellularLocation>
        <location evidence="1">Cell membrane</location>
        <topology evidence="1">Peripheral membrane protein</topology>
    </subcellularLocation>
</comment>
<evidence type="ECO:0000256" key="1">
    <source>
        <dbReference type="ARBA" id="ARBA00004202"/>
    </source>
</evidence>
<dbReference type="Gene3D" id="3.40.50.300">
    <property type="entry name" value="P-loop containing nucleotide triphosphate hydrolases"/>
    <property type="match status" value="1"/>
</dbReference>
<dbReference type="SMART" id="SM00382">
    <property type="entry name" value="AAA"/>
    <property type="match status" value="1"/>
</dbReference>
<evidence type="ECO:0000256" key="2">
    <source>
        <dbReference type="ARBA" id="ARBA00005417"/>
    </source>
</evidence>
<keyword evidence="4" id="KW-1003">Cell membrane</keyword>
<proteinExistence type="inferred from homology"/>
<protein>
    <submittedName>
        <fullName evidence="10">Amino acid ABC transporter ATP-binding protein</fullName>
    </submittedName>
</protein>
<dbReference type="InterPro" id="IPR027417">
    <property type="entry name" value="P-loop_NTPase"/>
</dbReference>
<evidence type="ECO:0000313" key="11">
    <source>
        <dbReference type="Proteomes" id="UP000662088"/>
    </source>
</evidence>
<evidence type="ECO:0000313" key="10">
    <source>
        <dbReference type="EMBL" id="MBC5638910.1"/>
    </source>
</evidence>
<organism evidence="10 11">
    <name type="scientific">Clostridium lentum</name>
    <dbReference type="NCBI Taxonomy" id="2763037"/>
    <lineage>
        <taxon>Bacteria</taxon>
        <taxon>Bacillati</taxon>
        <taxon>Bacillota</taxon>
        <taxon>Clostridia</taxon>
        <taxon>Eubacteriales</taxon>
        <taxon>Clostridiaceae</taxon>
        <taxon>Clostridium</taxon>
    </lineage>
</organism>
<dbReference type="Proteomes" id="UP000662088">
    <property type="component" value="Unassembled WGS sequence"/>
</dbReference>
<dbReference type="PIRSF" id="PIRSF039085">
    <property type="entry name" value="ABC_ATPase_HisP"/>
    <property type="match status" value="1"/>
</dbReference>
<evidence type="ECO:0000256" key="4">
    <source>
        <dbReference type="ARBA" id="ARBA00022475"/>
    </source>
</evidence>
<keyword evidence="8" id="KW-0472">Membrane</keyword>